<feature type="transmembrane region" description="Helical" evidence="6">
    <location>
        <begin position="151"/>
        <end position="172"/>
    </location>
</feature>
<dbReference type="Proteomes" id="UP000824093">
    <property type="component" value="Unassembled WGS sequence"/>
</dbReference>
<evidence type="ECO:0000256" key="3">
    <source>
        <dbReference type="ARBA" id="ARBA00022692"/>
    </source>
</evidence>
<reference evidence="8" key="2">
    <citation type="journal article" date="2021" name="PeerJ">
        <title>Extensive microbial diversity within the chicken gut microbiome revealed by metagenomics and culture.</title>
        <authorList>
            <person name="Gilroy R."/>
            <person name="Ravi A."/>
            <person name="Getino M."/>
            <person name="Pursley I."/>
            <person name="Horton D.L."/>
            <person name="Alikhan N.F."/>
            <person name="Baker D."/>
            <person name="Gharbi K."/>
            <person name="Hall N."/>
            <person name="Watson M."/>
            <person name="Adriaenssens E.M."/>
            <person name="Foster-Nyarko E."/>
            <person name="Jarju S."/>
            <person name="Secka A."/>
            <person name="Antonio M."/>
            <person name="Oren A."/>
            <person name="Chaudhuri R.R."/>
            <person name="La Ragione R."/>
            <person name="Hildebrand F."/>
            <person name="Pallen M.J."/>
        </authorList>
    </citation>
    <scope>NUCLEOTIDE SEQUENCE</scope>
    <source>
        <strain evidence="8">CHK195-15760</strain>
    </source>
</reference>
<dbReference type="AlphaFoldDB" id="A0A9D1M1U1"/>
<evidence type="ECO:0000256" key="4">
    <source>
        <dbReference type="ARBA" id="ARBA00022989"/>
    </source>
</evidence>
<feature type="transmembrane region" description="Helical" evidence="6">
    <location>
        <begin position="6"/>
        <end position="29"/>
    </location>
</feature>
<accession>A0A9D1M1U1</accession>
<keyword evidence="5 6" id="KW-0472">Membrane</keyword>
<protein>
    <submittedName>
        <fullName evidence="8">Sulfite exporter TauE/SafE family protein</fullName>
    </submittedName>
</protein>
<evidence type="ECO:0000256" key="1">
    <source>
        <dbReference type="ARBA" id="ARBA00004141"/>
    </source>
</evidence>
<dbReference type="InterPro" id="IPR051790">
    <property type="entry name" value="Cytochrome_c-biogenesis_DsbD"/>
</dbReference>
<name>A0A9D1M1U1_9FIRM</name>
<feature type="domain" description="Cytochrome C biogenesis protein transmembrane" evidence="7">
    <location>
        <begin position="5"/>
        <end position="209"/>
    </location>
</feature>
<evidence type="ECO:0000256" key="2">
    <source>
        <dbReference type="ARBA" id="ARBA00006143"/>
    </source>
</evidence>
<sequence>MEFIFTFLEGIASFISPCLLPMLPIYISYFIGKDNKNVKKAVLNASGFVLGFTIVFLVLSIFASQLGSLISSYIKYIKIFFGVIVILLGLNYMEIIDLKFLNKIKMKQADTKDLTFLKSILFGSVFSISWTPCIGTFLSSALLLIAKEQDIIKGILLMLVYSIGLGIPFIISAVLLEKLKEMFNVIKRNYDKIKKISGLILILMGIYMIFF</sequence>
<proteinExistence type="inferred from homology"/>
<comment type="subcellular location">
    <subcellularLocation>
        <location evidence="1">Membrane</location>
        <topology evidence="1">Multi-pass membrane protein</topology>
    </subcellularLocation>
</comment>
<keyword evidence="4 6" id="KW-1133">Transmembrane helix</keyword>
<dbReference type="GO" id="GO:0017004">
    <property type="term" value="P:cytochrome complex assembly"/>
    <property type="evidence" value="ECO:0007669"/>
    <property type="project" value="InterPro"/>
</dbReference>
<feature type="transmembrane region" description="Helical" evidence="6">
    <location>
        <begin position="116"/>
        <end position="145"/>
    </location>
</feature>
<feature type="transmembrane region" description="Helical" evidence="6">
    <location>
        <begin position="76"/>
        <end position="95"/>
    </location>
</feature>
<dbReference type="Pfam" id="PF02683">
    <property type="entry name" value="DsbD_TM"/>
    <property type="match status" value="1"/>
</dbReference>
<dbReference type="EMBL" id="DVNH01000044">
    <property type="protein sequence ID" value="HIU52111.1"/>
    <property type="molecule type" value="Genomic_DNA"/>
</dbReference>
<feature type="transmembrane region" description="Helical" evidence="6">
    <location>
        <begin position="41"/>
        <end position="64"/>
    </location>
</feature>
<evidence type="ECO:0000256" key="6">
    <source>
        <dbReference type="SAM" id="Phobius"/>
    </source>
</evidence>
<dbReference type="GO" id="GO:0016020">
    <property type="term" value="C:membrane"/>
    <property type="evidence" value="ECO:0007669"/>
    <property type="project" value="UniProtKB-SubCell"/>
</dbReference>
<keyword evidence="3 6" id="KW-0812">Transmembrane</keyword>
<gene>
    <name evidence="8" type="ORF">IAB70_05805</name>
</gene>
<reference evidence="8" key="1">
    <citation type="submission" date="2020-10" db="EMBL/GenBank/DDBJ databases">
        <authorList>
            <person name="Gilroy R."/>
        </authorList>
    </citation>
    <scope>NUCLEOTIDE SEQUENCE</scope>
    <source>
        <strain evidence="8">CHK195-15760</strain>
    </source>
</reference>
<organism evidence="8 9">
    <name type="scientific">Candidatus Merdicola faecigallinarum</name>
    <dbReference type="NCBI Taxonomy" id="2840862"/>
    <lineage>
        <taxon>Bacteria</taxon>
        <taxon>Bacillati</taxon>
        <taxon>Bacillota</taxon>
        <taxon>Clostridia</taxon>
        <taxon>Candidatus Merdicola</taxon>
    </lineage>
</organism>
<evidence type="ECO:0000313" key="9">
    <source>
        <dbReference type="Proteomes" id="UP000824093"/>
    </source>
</evidence>
<dbReference type="InterPro" id="IPR003834">
    <property type="entry name" value="Cyt_c_assmbl_TM_dom"/>
</dbReference>
<dbReference type="PANTHER" id="PTHR31272">
    <property type="entry name" value="CYTOCHROME C-TYPE BIOGENESIS PROTEIN HI_1454-RELATED"/>
    <property type="match status" value="1"/>
</dbReference>
<comment type="caution">
    <text evidence="8">The sequence shown here is derived from an EMBL/GenBank/DDBJ whole genome shotgun (WGS) entry which is preliminary data.</text>
</comment>
<dbReference type="PANTHER" id="PTHR31272:SF4">
    <property type="entry name" value="CYTOCHROME C-TYPE BIOGENESIS PROTEIN HI_1454-RELATED"/>
    <property type="match status" value="1"/>
</dbReference>
<comment type="similarity">
    <text evidence="2">Belongs to the DsbD family.</text>
</comment>
<feature type="transmembrane region" description="Helical" evidence="6">
    <location>
        <begin position="193"/>
        <end position="210"/>
    </location>
</feature>
<evidence type="ECO:0000313" key="8">
    <source>
        <dbReference type="EMBL" id="HIU52111.1"/>
    </source>
</evidence>
<evidence type="ECO:0000259" key="7">
    <source>
        <dbReference type="Pfam" id="PF02683"/>
    </source>
</evidence>
<evidence type="ECO:0000256" key="5">
    <source>
        <dbReference type="ARBA" id="ARBA00023136"/>
    </source>
</evidence>